<dbReference type="PATRIC" id="fig|59750.3.peg.3802"/>
<dbReference type="Pfam" id="PF13365">
    <property type="entry name" value="Trypsin_2"/>
    <property type="match status" value="1"/>
</dbReference>
<gene>
    <name evidence="1" type="ORF">AFM11_29555</name>
</gene>
<dbReference type="SUPFAM" id="SSF50494">
    <property type="entry name" value="Trypsin-like serine proteases"/>
    <property type="match status" value="1"/>
</dbReference>
<dbReference type="EMBL" id="LGTW01000026">
    <property type="protein sequence ID" value="KWX20552.1"/>
    <property type="molecule type" value="Genomic_DNA"/>
</dbReference>
<accession>A0A132PEY2</accession>
<dbReference type="InterPro" id="IPR043504">
    <property type="entry name" value="Peptidase_S1_PA_chymotrypsin"/>
</dbReference>
<dbReference type="AlphaFoldDB" id="A0A132PEY2"/>
<name>A0A132PEY2_9MYCO</name>
<sequence length="408" mass="45412">MSSKGLGVVQRRILDMLARNMNDPMQDWNSGFASWTPIIELAGPTANRAEVESMRRAAVKLADIGMIDVTEIPRQVYSDALQQRIERSVLAARLPLQGEIRRQWEAERAIRGVPDVIDRVDGERRRLNVQIPKESIRSLFLEMVYVGDGDDVTPAPVTTLATGTGFFCRVDGSDFLVTARHNLSGRHWETKEYLSKGHPVAPTHIRIGLRATPPPGGYSLNDAQRIMLYQLALTDDDGPLWREHPTYRDDMDVAVLPMRLPGDDNVLVVPWEPQTAEVADANNKLWVTQDITIVGYPYGLKSGELPLWARGTIASEPSFLYTYNDRELPLFLSDARTRPGQSGSPVLLFRPPGTLVVTDKGEVAITKGTQSKLLGVYTGRVNADSDLGFVWRIGEVWTICRRGVRGVA</sequence>
<organism evidence="1 2">
    <name type="scientific">Mycolicibacterium wolinskyi</name>
    <dbReference type="NCBI Taxonomy" id="59750"/>
    <lineage>
        <taxon>Bacteria</taxon>
        <taxon>Bacillati</taxon>
        <taxon>Actinomycetota</taxon>
        <taxon>Actinomycetes</taxon>
        <taxon>Mycobacteriales</taxon>
        <taxon>Mycobacteriaceae</taxon>
        <taxon>Mycolicibacterium</taxon>
    </lineage>
</organism>
<dbReference type="Proteomes" id="UP000070612">
    <property type="component" value="Unassembled WGS sequence"/>
</dbReference>
<evidence type="ECO:0000313" key="2">
    <source>
        <dbReference type="Proteomes" id="UP000070612"/>
    </source>
</evidence>
<comment type="caution">
    <text evidence="1">The sequence shown here is derived from an EMBL/GenBank/DDBJ whole genome shotgun (WGS) entry which is preliminary data.</text>
</comment>
<dbReference type="Gene3D" id="2.40.10.10">
    <property type="entry name" value="Trypsin-like serine proteases"/>
    <property type="match status" value="1"/>
</dbReference>
<dbReference type="RefSeq" id="WP_067856434.1">
    <property type="nucleotide sequence ID" value="NZ_LGTW01000026.1"/>
</dbReference>
<keyword evidence="2" id="KW-1185">Reference proteome</keyword>
<reference evidence="1 2" key="1">
    <citation type="submission" date="2015-07" db="EMBL/GenBank/DDBJ databases">
        <title>A draft genome sequence of Mycobacterium wolinskyi.</title>
        <authorList>
            <person name="de Man T.J."/>
            <person name="Perry K.A."/>
            <person name="Coulliette A.D."/>
            <person name="Jensen B."/>
            <person name="Toney N.C."/>
            <person name="Limbago B.M."/>
            <person name="Noble-Wang J."/>
        </authorList>
    </citation>
    <scope>NUCLEOTIDE SEQUENCE [LARGE SCALE GENOMIC DNA]</scope>
    <source>
        <strain evidence="1 2">CDC_01</strain>
    </source>
</reference>
<evidence type="ECO:0008006" key="3">
    <source>
        <dbReference type="Google" id="ProtNLM"/>
    </source>
</evidence>
<evidence type="ECO:0000313" key="1">
    <source>
        <dbReference type="EMBL" id="KWX20552.1"/>
    </source>
</evidence>
<proteinExistence type="predicted"/>
<dbReference type="InterPro" id="IPR009003">
    <property type="entry name" value="Peptidase_S1_PA"/>
</dbReference>
<protein>
    <recommendedName>
        <fullName evidence="3">Serine protease</fullName>
    </recommendedName>
</protein>